<sequence>MLSKLLNSVESMVTDDECSSVIPAFSATGEAALDCEDVLDTGATVAQTFLAEPFDLISDVEICFTLDEDIDLEVEINCESREMV</sequence>
<accession>A0A915ITG2</accession>
<keyword evidence="1" id="KW-1185">Reference proteome</keyword>
<proteinExistence type="predicted"/>
<protein>
    <submittedName>
        <fullName evidence="2">Uncharacterized protein</fullName>
    </submittedName>
</protein>
<evidence type="ECO:0000313" key="2">
    <source>
        <dbReference type="WBParaSite" id="nRc.2.0.1.t17479-RA"/>
    </source>
</evidence>
<name>A0A915ITG2_ROMCU</name>
<reference evidence="2" key="1">
    <citation type="submission" date="2022-11" db="UniProtKB">
        <authorList>
            <consortium name="WormBaseParasite"/>
        </authorList>
    </citation>
    <scope>IDENTIFICATION</scope>
</reference>
<organism evidence="1 2">
    <name type="scientific">Romanomermis culicivorax</name>
    <name type="common">Nematode worm</name>
    <dbReference type="NCBI Taxonomy" id="13658"/>
    <lineage>
        <taxon>Eukaryota</taxon>
        <taxon>Metazoa</taxon>
        <taxon>Ecdysozoa</taxon>
        <taxon>Nematoda</taxon>
        <taxon>Enoplea</taxon>
        <taxon>Dorylaimia</taxon>
        <taxon>Mermithida</taxon>
        <taxon>Mermithoidea</taxon>
        <taxon>Mermithidae</taxon>
        <taxon>Romanomermis</taxon>
    </lineage>
</organism>
<dbReference type="AlphaFoldDB" id="A0A915ITG2"/>
<dbReference type="WBParaSite" id="nRc.2.0.1.t17479-RA">
    <property type="protein sequence ID" value="nRc.2.0.1.t17479-RA"/>
    <property type="gene ID" value="nRc.2.0.1.g17479"/>
</dbReference>
<evidence type="ECO:0000313" key="1">
    <source>
        <dbReference type="Proteomes" id="UP000887565"/>
    </source>
</evidence>
<dbReference type="Proteomes" id="UP000887565">
    <property type="component" value="Unplaced"/>
</dbReference>